<evidence type="ECO:0000259" key="14">
    <source>
        <dbReference type="PROSITE" id="PS50968"/>
    </source>
</evidence>
<dbReference type="GO" id="GO:0005739">
    <property type="term" value="C:mitochondrion"/>
    <property type="evidence" value="ECO:0007669"/>
    <property type="project" value="UniProtKB-SubCell"/>
</dbReference>
<dbReference type="PROSITE" id="PS00189">
    <property type="entry name" value="LIPOYL"/>
    <property type="match status" value="1"/>
</dbReference>
<evidence type="ECO:0000256" key="8">
    <source>
        <dbReference type="ARBA" id="ARBA00022823"/>
    </source>
</evidence>
<evidence type="ECO:0000256" key="4">
    <source>
        <dbReference type="ARBA" id="ARBA00007317"/>
    </source>
</evidence>
<dbReference type="GO" id="GO:0006099">
    <property type="term" value="P:tricarboxylic acid cycle"/>
    <property type="evidence" value="ECO:0007669"/>
    <property type="project" value="UniProtKB-KW"/>
</dbReference>
<feature type="domain" description="Lipoyl-binding" evidence="14">
    <location>
        <begin position="40"/>
        <end position="115"/>
    </location>
</feature>
<dbReference type="InterPro" id="IPR003016">
    <property type="entry name" value="2-oxoA_DH_lipoyl-BS"/>
</dbReference>
<dbReference type="InterPro" id="IPR000089">
    <property type="entry name" value="Biotin_lipoyl"/>
</dbReference>
<comment type="pathway">
    <text evidence="3">Amino-acid degradation; L-lysine degradation via saccharopine pathway; glutaryl-CoA from L-lysine: step 6/6.</text>
</comment>
<protein>
    <recommendedName>
        <fullName evidence="5">dihydrolipoyllysine-residue succinyltransferase</fullName>
        <ecNumber evidence="5">2.3.1.61</ecNumber>
    </recommendedName>
    <alternativeName>
        <fullName evidence="12">2-oxoglutarate dehydrogenase complex component E2</fullName>
    </alternativeName>
</protein>
<evidence type="ECO:0000256" key="5">
    <source>
        <dbReference type="ARBA" id="ARBA00012945"/>
    </source>
</evidence>
<comment type="similarity">
    <text evidence="4">Belongs to the 2-oxoacid dehydrogenase family.</text>
</comment>
<dbReference type="PANTHER" id="PTHR43416">
    <property type="entry name" value="DIHYDROLIPOYLLYSINE-RESIDUE SUCCINYLTRANSFERASE COMPONENT OF 2-OXOGLUTARATE DEHYDROGENASE COMPLEX, MITOCHONDRIAL-RELATED"/>
    <property type="match status" value="1"/>
</dbReference>
<dbReference type="NCBIfam" id="NF004309">
    <property type="entry name" value="PRK05704.1"/>
    <property type="match status" value="1"/>
</dbReference>
<dbReference type="SUPFAM" id="SSF51230">
    <property type="entry name" value="Single hybrid motif"/>
    <property type="match status" value="1"/>
</dbReference>
<dbReference type="Gene3D" id="2.40.50.100">
    <property type="match status" value="1"/>
</dbReference>
<dbReference type="InterPro" id="IPR006255">
    <property type="entry name" value="SucB"/>
</dbReference>
<dbReference type="PANTHER" id="PTHR43416:SF5">
    <property type="entry name" value="DIHYDROLIPOYLLYSINE-RESIDUE SUCCINYLTRANSFERASE COMPONENT OF 2-OXOGLUTARATE DEHYDROGENASE COMPLEX, MITOCHONDRIAL"/>
    <property type="match status" value="1"/>
</dbReference>
<reference evidence="15" key="1">
    <citation type="submission" date="2022-07" db="EMBL/GenBank/DDBJ databases">
        <title>Fungi with potential for degradation of polypropylene.</title>
        <authorList>
            <person name="Gostincar C."/>
        </authorList>
    </citation>
    <scope>NUCLEOTIDE SEQUENCE</scope>
    <source>
        <strain evidence="15">EXF-13287</strain>
    </source>
</reference>
<accession>A0AA38RJC6</accession>
<dbReference type="Proteomes" id="UP001174691">
    <property type="component" value="Unassembled WGS sequence"/>
</dbReference>
<keyword evidence="7" id="KW-0808">Transferase</keyword>
<dbReference type="EMBL" id="JANBVN010000082">
    <property type="protein sequence ID" value="KAJ9149155.1"/>
    <property type="molecule type" value="Genomic_DNA"/>
</dbReference>
<feature type="compositionally biased region" description="Polar residues" evidence="13">
    <location>
        <begin position="180"/>
        <end position="190"/>
    </location>
</feature>
<dbReference type="PROSITE" id="PS50968">
    <property type="entry name" value="BIOTINYL_LIPOYL"/>
    <property type="match status" value="1"/>
</dbReference>
<dbReference type="Pfam" id="PF00364">
    <property type="entry name" value="Biotin_lipoyl"/>
    <property type="match status" value="1"/>
</dbReference>
<evidence type="ECO:0000313" key="15">
    <source>
        <dbReference type="EMBL" id="KAJ9149155.1"/>
    </source>
</evidence>
<dbReference type="GO" id="GO:0045252">
    <property type="term" value="C:oxoglutarate dehydrogenase complex"/>
    <property type="evidence" value="ECO:0007669"/>
    <property type="project" value="InterPro"/>
</dbReference>
<evidence type="ECO:0000256" key="3">
    <source>
        <dbReference type="ARBA" id="ARBA00005145"/>
    </source>
</evidence>
<dbReference type="NCBIfam" id="TIGR01347">
    <property type="entry name" value="sucB"/>
    <property type="match status" value="1"/>
</dbReference>
<evidence type="ECO:0000313" key="16">
    <source>
        <dbReference type="Proteomes" id="UP001174691"/>
    </source>
</evidence>
<dbReference type="SUPFAM" id="SSF52777">
    <property type="entry name" value="CoA-dependent acyltransferases"/>
    <property type="match status" value="1"/>
</dbReference>
<evidence type="ECO:0000256" key="2">
    <source>
        <dbReference type="ARBA" id="ARBA00004173"/>
    </source>
</evidence>
<evidence type="ECO:0000256" key="12">
    <source>
        <dbReference type="ARBA" id="ARBA00032406"/>
    </source>
</evidence>
<evidence type="ECO:0000256" key="13">
    <source>
        <dbReference type="SAM" id="MobiDB-lite"/>
    </source>
</evidence>
<dbReference type="InterPro" id="IPR023213">
    <property type="entry name" value="CAT-like_dom_sf"/>
</dbReference>
<feature type="compositionally biased region" description="Basic and acidic residues" evidence="13">
    <location>
        <begin position="122"/>
        <end position="162"/>
    </location>
</feature>
<comment type="caution">
    <text evidence="15">The sequence shown here is derived from an EMBL/GenBank/DDBJ whole genome shotgun (WGS) entry which is preliminary data.</text>
</comment>
<feature type="region of interest" description="Disordered" evidence="13">
    <location>
        <begin position="114"/>
        <end position="203"/>
    </location>
</feature>
<keyword evidence="11" id="KW-0012">Acyltransferase</keyword>
<evidence type="ECO:0000256" key="11">
    <source>
        <dbReference type="ARBA" id="ARBA00023315"/>
    </source>
</evidence>
<keyword evidence="10" id="KW-0496">Mitochondrion</keyword>
<keyword evidence="9" id="KW-0809">Transit peptide</keyword>
<evidence type="ECO:0000256" key="6">
    <source>
        <dbReference type="ARBA" id="ARBA00022532"/>
    </source>
</evidence>
<dbReference type="Pfam" id="PF00198">
    <property type="entry name" value="2-oxoacid_dh"/>
    <property type="match status" value="1"/>
</dbReference>
<sequence length="431" mass="47309">MLYRAVRTAARTASRFSLTHAETSLRQLPLQFHQVRTYADTVVKVPAMAESISEGTLKQWNKQIGDYVEQDEEIATIETDKIDVAVNAPEAGTIKEFLANEEDTVTVGQDLVRLETGAPPEGGDKAAPKETKETPKEEPKKEEPKPEKKAEPESKPEPKQESKPAPPPATESKPSKPEQPKQTAKSSEAAGTSGLGNREERRVKMNRMRLRIAERLKQSQNTAASLTTFNEVDMSALMQFRSKYKEEILKKTGVKLGFMSAFSRACVLAMRDIPAVNASIEGPNGGDTIVYRDYVDISVAVATEKGLVTPVVRNVEALDMVGIEKAIADMGKKARDNKLTIEDMAGGTFTISNGGVFGSLMGTPIINLPQTAVLGLHAIKERAVVVNGKVEARPMMYLALTYDHRLLDGREAVQFLVKVKEYIEDPAKMLL</sequence>
<dbReference type="InterPro" id="IPR001078">
    <property type="entry name" value="2-oxoacid_DH_actylTfrase"/>
</dbReference>
<dbReference type="InterPro" id="IPR011053">
    <property type="entry name" value="Single_hybrid_motif"/>
</dbReference>
<organism evidence="15 16">
    <name type="scientific">Coniochaeta hoffmannii</name>
    <dbReference type="NCBI Taxonomy" id="91930"/>
    <lineage>
        <taxon>Eukaryota</taxon>
        <taxon>Fungi</taxon>
        <taxon>Dikarya</taxon>
        <taxon>Ascomycota</taxon>
        <taxon>Pezizomycotina</taxon>
        <taxon>Sordariomycetes</taxon>
        <taxon>Sordariomycetidae</taxon>
        <taxon>Coniochaetales</taxon>
        <taxon>Coniochaetaceae</taxon>
        <taxon>Coniochaeta</taxon>
    </lineage>
</organism>
<gene>
    <name evidence="15" type="ORF">NKR19_g5788</name>
</gene>
<keyword evidence="8" id="KW-0450">Lipoyl</keyword>
<dbReference type="CDD" id="cd06849">
    <property type="entry name" value="lipoyl_domain"/>
    <property type="match status" value="1"/>
</dbReference>
<comment type="subcellular location">
    <subcellularLocation>
        <location evidence="2">Mitochondrion</location>
    </subcellularLocation>
</comment>
<name>A0AA38RJC6_9PEZI</name>
<dbReference type="GO" id="GO:0004149">
    <property type="term" value="F:dihydrolipoyllysine-residue succinyltransferase activity"/>
    <property type="evidence" value="ECO:0007669"/>
    <property type="project" value="UniProtKB-EC"/>
</dbReference>
<dbReference type="EC" id="2.3.1.61" evidence="5"/>
<keyword evidence="6" id="KW-0816">Tricarboxylic acid cycle</keyword>
<dbReference type="AlphaFoldDB" id="A0AA38RJC6"/>
<dbReference type="FunFam" id="3.30.559.10:FF:000006">
    <property type="entry name" value="Dihydrolipoyllysine-residue succinyltransferase component of 2-oxoglutarate dehydrogenase complex, mitochondrial"/>
    <property type="match status" value="1"/>
</dbReference>
<evidence type="ECO:0000256" key="10">
    <source>
        <dbReference type="ARBA" id="ARBA00023128"/>
    </source>
</evidence>
<evidence type="ECO:0000256" key="1">
    <source>
        <dbReference type="ARBA" id="ARBA00001938"/>
    </source>
</evidence>
<dbReference type="Gene3D" id="3.30.559.10">
    <property type="entry name" value="Chloramphenicol acetyltransferase-like domain"/>
    <property type="match status" value="1"/>
</dbReference>
<evidence type="ECO:0000256" key="7">
    <source>
        <dbReference type="ARBA" id="ARBA00022679"/>
    </source>
</evidence>
<evidence type="ECO:0000256" key="9">
    <source>
        <dbReference type="ARBA" id="ARBA00022946"/>
    </source>
</evidence>
<proteinExistence type="inferred from homology"/>
<comment type="cofactor">
    <cofactor evidence="1">
        <name>(R)-lipoate</name>
        <dbReference type="ChEBI" id="CHEBI:83088"/>
    </cofactor>
</comment>
<dbReference type="InterPro" id="IPR050537">
    <property type="entry name" value="2-oxoacid_dehydrogenase"/>
</dbReference>
<keyword evidence="16" id="KW-1185">Reference proteome</keyword>